<protein>
    <recommendedName>
        <fullName evidence="4">Zinc finger PHD-type domain-containing protein</fullName>
    </recommendedName>
</protein>
<name>A0A922LX98_SCHHA</name>
<feature type="region of interest" description="Disordered" evidence="1">
    <location>
        <begin position="61"/>
        <end position="155"/>
    </location>
</feature>
<accession>A0A922LX98</accession>
<dbReference type="GeneID" id="24597090"/>
<evidence type="ECO:0000313" key="3">
    <source>
        <dbReference type="Proteomes" id="UP000471633"/>
    </source>
</evidence>
<reference evidence="2" key="1">
    <citation type="journal article" date="2012" name="Nat. Genet.">
        <title>Whole-genome sequence of Schistosoma haematobium.</title>
        <authorList>
            <person name="Young N.D."/>
            <person name="Jex A.R."/>
            <person name="Li B."/>
            <person name="Liu S."/>
            <person name="Yang L."/>
            <person name="Xiong Z."/>
            <person name="Li Y."/>
            <person name="Cantacessi C."/>
            <person name="Hall R.S."/>
            <person name="Xu X."/>
            <person name="Chen F."/>
            <person name="Wu X."/>
            <person name="Zerlotini A."/>
            <person name="Oliveira G."/>
            <person name="Hofmann A."/>
            <person name="Zhang G."/>
            <person name="Fang X."/>
            <person name="Kang Y."/>
            <person name="Campbell B.E."/>
            <person name="Loukas A."/>
            <person name="Ranganathan S."/>
            <person name="Rollinson D."/>
            <person name="Rinaldi G."/>
            <person name="Brindley P.J."/>
            <person name="Yang H."/>
            <person name="Wang J."/>
            <person name="Wang J."/>
            <person name="Gasser R.B."/>
        </authorList>
    </citation>
    <scope>NUCLEOTIDE SEQUENCE</scope>
</reference>
<comment type="caution">
    <text evidence="2">The sequence shown here is derived from an EMBL/GenBank/DDBJ whole genome shotgun (WGS) entry which is preliminary data.</text>
</comment>
<dbReference type="EMBL" id="AMPZ03000001">
    <property type="protein sequence ID" value="KAH9595613.1"/>
    <property type="molecule type" value="Genomic_DNA"/>
</dbReference>
<sequence length="352" mass="39992">MHCDECKGRYHEICTNLTPAAFKRFSKEGRVWLCQQCCSDANSLLTEAISLVDATKKCFSKRSRNTSNSTRSVDTQIDMKQTKVSSIVDDSRPSKKEKQSPKGPALNKGSRKVGSSVPRLPDGIQQETPRSRNRKARSVSSGKHNLTSQVVDDPQKSNTRFDATVIASTSTVDEWVQVARKKRRDMKGNPAPVKVVEKSKADHSGRSAIFRRIKESESPEPKARFEHDIVLIRQLLNQLMPQNMTGVTLLKVYRLESLTDSKPNHSRLLKVVFNSSNERDLILQNGHKLKGSGVFIRKDLPLADRVKRWEAEKELQIRLDAGEKDLKIVNFRVVRLRQRMMPKPLWVKHEGT</sequence>
<dbReference type="InterPro" id="IPR011011">
    <property type="entry name" value="Znf_FYVE_PHD"/>
</dbReference>
<dbReference type="Proteomes" id="UP000471633">
    <property type="component" value="Unassembled WGS sequence"/>
</dbReference>
<organism evidence="2 3">
    <name type="scientific">Schistosoma haematobium</name>
    <name type="common">Blood fluke</name>
    <dbReference type="NCBI Taxonomy" id="6185"/>
    <lineage>
        <taxon>Eukaryota</taxon>
        <taxon>Metazoa</taxon>
        <taxon>Spiralia</taxon>
        <taxon>Lophotrochozoa</taxon>
        <taxon>Platyhelminthes</taxon>
        <taxon>Trematoda</taxon>
        <taxon>Digenea</taxon>
        <taxon>Strigeidida</taxon>
        <taxon>Schistosomatoidea</taxon>
        <taxon>Schistosomatidae</taxon>
        <taxon>Schistosoma</taxon>
    </lineage>
</organism>
<keyword evidence="3" id="KW-1185">Reference proteome</keyword>
<feature type="compositionally biased region" description="Polar residues" evidence="1">
    <location>
        <begin position="73"/>
        <end position="85"/>
    </location>
</feature>
<dbReference type="CTD" id="24597090"/>
<reference evidence="2" key="3">
    <citation type="submission" date="2021-06" db="EMBL/GenBank/DDBJ databases">
        <title>Chromosome-level genome assembly for S. haematobium.</title>
        <authorList>
            <person name="Stroehlein A.J."/>
        </authorList>
    </citation>
    <scope>NUCLEOTIDE SEQUENCE</scope>
</reference>
<reference evidence="2" key="2">
    <citation type="journal article" date="2019" name="Gigascience">
        <title>High-quality Schistosoma haematobium genome achieved by single-molecule and long-range sequencing.</title>
        <authorList>
            <person name="Stroehlein A.J."/>
            <person name="Korhonen P.K."/>
            <person name="Chong T.M."/>
            <person name="Lim Y.L."/>
            <person name="Chan K.G."/>
            <person name="Webster B."/>
            <person name="Rollinson D."/>
            <person name="Brindley P.J."/>
            <person name="Gasser R.B."/>
            <person name="Young N.D."/>
        </authorList>
    </citation>
    <scope>NUCLEOTIDE SEQUENCE</scope>
</reference>
<dbReference type="SUPFAM" id="SSF57903">
    <property type="entry name" value="FYVE/PHD zinc finger"/>
    <property type="match status" value="1"/>
</dbReference>
<feature type="compositionally biased region" description="Polar residues" evidence="1">
    <location>
        <begin position="138"/>
        <end position="155"/>
    </location>
</feature>
<dbReference type="RefSeq" id="XP_012801187.3">
    <property type="nucleotide sequence ID" value="XM_012945733.3"/>
</dbReference>
<dbReference type="KEGG" id="shx:MS3_00001596"/>
<proteinExistence type="predicted"/>
<evidence type="ECO:0000313" key="2">
    <source>
        <dbReference type="EMBL" id="KAH9595613.1"/>
    </source>
</evidence>
<reference evidence="2" key="4">
    <citation type="journal article" date="2022" name="PLoS Pathog.">
        <title>Chromosome-level genome of Schistosoma haematobium underpins genome-wide explorations of molecular variation.</title>
        <authorList>
            <person name="Stroehlein A.J."/>
            <person name="Korhonen P.K."/>
            <person name="Lee V.V."/>
            <person name="Ralph S.A."/>
            <person name="Mentink-Kane M."/>
            <person name="You H."/>
            <person name="McManus D.P."/>
            <person name="Tchuente L.T."/>
            <person name="Stothard J.R."/>
            <person name="Kaur P."/>
            <person name="Dudchenko O."/>
            <person name="Aiden E.L."/>
            <person name="Yang B."/>
            <person name="Yang H."/>
            <person name="Emery A.M."/>
            <person name="Webster B.L."/>
            <person name="Brindley P.J."/>
            <person name="Rollinson D."/>
            <person name="Chang B.C.H."/>
            <person name="Gasser R.B."/>
            <person name="Young N.D."/>
        </authorList>
    </citation>
    <scope>NUCLEOTIDE SEQUENCE</scope>
</reference>
<gene>
    <name evidence="2" type="ORF">MS3_00001596</name>
</gene>
<feature type="compositionally biased region" description="Basic and acidic residues" evidence="1">
    <location>
        <begin position="89"/>
        <end position="100"/>
    </location>
</feature>
<evidence type="ECO:0000256" key="1">
    <source>
        <dbReference type="SAM" id="MobiDB-lite"/>
    </source>
</evidence>
<dbReference type="AlphaFoldDB" id="A0A922LX98"/>
<evidence type="ECO:0008006" key="4">
    <source>
        <dbReference type="Google" id="ProtNLM"/>
    </source>
</evidence>